<protein>
    <recommendedName>
        <fullName evidence="3">WXG100 family type VII secretion target</fullName>
    </recommendedName>
</protein>
<reference evidence="2" key="1">
    <citation type="submission" date="2016-10" db="EMBL/GenBank/DDBJ databases">
        <authorList>
            <person name="Varghese N."/>
            <person name="Submissions S."/>
        </authorList>
    </citation>
    <scope>NUCLEOTIDE SEQUENCE [LARGE SCALE GENOMIC DNA]</scope>
    <source>
        <strain evidence="2">DSM 19083</strain>
    </source>
</reference>
<name>A0A1I2CF02_9MICO</name>
<accession>A0A1I2CF02</accession>
<dbReference type="InterPro" id="IPR036689">
    <property type="entry name" value="ESAT-6-like_sf"/>
</dbReference>
<evidence type="ECO:0000313" key="2">
    <source>
        <dbReference type="Proteomes" id="UP000198520"/>
    </source>
</evidence>
<dbReference type="AlphaFoldDB" id="A0A1I2CF02"/>
<evidence type="ECO:0008006" key="3">
    <source>
        <dbReference type="Google" id="ProtNLM"/>
    </source>
</evidence>
<keyword evidence="2" id="KW-1185">Reference proteome</keyword>
<dbReference type="SUPFAM" id="SSF140453">
    <property type="entry name" value="EsxAB dimer-like"/>
    <property type="match status" value="1"/>
</dbReference>
<proteinExistence type="predicted"/>
<dbReference type="Proteomes" id="UP000198520">
    <property type="component" value="Unassembled WGS sequence"/>
</dbReference>
<sequence length="112" mass="11670">MKFAMGSDVLTTLTKKTSTSGEDLGTLVKALAEAAEPLQGKFNGAGRAAFDKFKGETDSIAIELNAALNAVLTGITGMDRSFQEGDQQMADETRSTEGATAFDAARFGSVKA</sequence>
<dbReference type="Gene3D" id="1.10.287.1060">
    <property type="entry name" value="ESAT-6-like"/>
    <property type="match status" value="1"/>
</dbReference>
<dbReference type="RefSeq" id="WP_093374161.1">
    <property type="nucleotide sequence ID" value="NZ_BNAN01000001.1"/>
</dbReference>
<organism evidence="1 2">
    <name type="scientific">Flavimobilis marinus</name>
    <dbReference type="NCBI Taxonomy" id="285351"/>
    <lineage>
        <taxon>Bacteria</taxon>
        <taxon>Bacillati</taxon>
        <taxon>Actinomycetota</taxon>
        <taxon>Actinomycetes</taxon>
        <taxon>Micrococcales</taxon>
        <taxon>Jonesiaceae</taxon>
        <taxon>Flavimobilis</taxon>
    </lineage>
</organism>
<gene>
    <name evidence="1" type="ORF">SAMN04488035_0098</name>
</gene>
<evidence type="ECO:0000313" key="1">
    <source>
        <dbReference type="EMBL" id="SFE66838.1"/>
    </source>
</evidence>
<dbReference type="EMBL" id="FONZ01000001">
    <property type="protein sequence ID" value="SFE66838.1"/>
    <property type="molecule type" value="Genomic_DNA"/>
</dbReference>
<dbReference type="STRING" id="285351.SAMN04488035_0098"/>
<dbReference type="OrthoDB" id="3826998at2"/>